<accession>A0A1F4X3Y3</accession>
<reference evidence="1 2" key="1">
    <citation type="journal article" date="2016" name="Nat. Commun.">
        <title>Thousands of microbial genomes shed light on interconnected biogeochemical processes in an aquifer system.</title>
        <authorList>
            <person name="Anantharaman K."/>
            <person name="Brown C.T."/>
            <person name="Hug L.A."/>
            <person name="Sharon I."/>
            <person name="Castelle C.J."/>
            <person name="Probst A.J."/>
            <person name="Thomas B.C."/>
            <person name="Singh A."/>
            <person name="Wilkins M.J."/>
            <person name="Karaoz U."/>
            <person name="Brodie E.L."/>
            <person name="Williams K.H."/>
            <person name="Hubbard S.S."/>
            <person name="Banfield J.F."/>
        </authorList>
    </citation>
    <scope>NUCLEOTIDE SEQUENCE [LARGE SCALE GENOMIC DNA]</scope>
</reference>
<evidence type="ECO:0000313" key="2">
    <source>
        <dbReference type="Proteomes" id="UP000176815"/>
    </source>
</evidence>
<proteinExistence type="predicted"/>
<organism evidence="1 2">
    <name type="scientific">candidate division WWE3 bacterium RIFOXYD1_FULL_39_9</name>
    <dbReference type="NCBI Taxonomy" id="1802649"/>
    <lineage>
        <taxon>Bacteria</taxon>
        <taxon>Katanobacteria</taxon>
    </lineage>
</organism>
<dbReference type="EMBL" id="MEWG01000046">
    <property type="protein sequence ID" value="OGC76316.1"/>
    <property type="molecule type" value="Genomic_DNA"/>
</dbReference>
<name>A0A1F4X3Y3_UNCKA</name>
<comment type="caution">
    <text evidence="1">The sequence shown here is derived from an EMBL/GenBank/DDBJ whole genome shotgun (WGS) entry which is preliminary data.</text>
</comment>
<sequence>MSKVEVFEDLNINDFLKAGRAKIGSNDGYTEIEEDGTLRFDGAAVVWDDIRIVPGVFDFPGIADPVLDNWQPGGAGATYKVWVFAQNDEVHTTVQLPHKYKEGSDIYAHVHWTPRTRGNEEIGKTVAWKIDVSWSNNGEVFPSSTTYDLTDTCTGTDNLHEKTSDVLLSGVDKRISSMLEIRLYRDATDDWAGVLAAQLPAFLELDFHFQIDTAGSRESHSK</sequence>
<dbReference type="Proteomes" id="UP000176815">
    <property type="component" value="Unassembled WGS sequence"/>
</dbReference>
<protein>
    <submittedName>
        <fullName evidence="1">Uncharacterized protein</fullName>
    </submittedName>
</protein>
<evidence type="ECO:0000313" key="1">
    <source>
        <dbReference type="EMBL" id="OGC76316.1"/>
    </source>
</evidence>
<gene>
    <name evidence="1" type="ORF">A2619_05880</name>
</gene>
<dbReference type="AlphaFoldDB" id="A0A1F4X3Y3"/>